<protein>
    <recommendedName>
        <fullName evidence="2">Phosphoglycolate phosphatase</fullName>
    </recommendedName>
</protein>
<accession>A0A0H5QPS0</accession>
<proteinExistence type="predicted"/>
<dbReference type="CDD" id="cd07530">
    <property type="entry name" value="HAD_Pase_UmpH-like"/>
    <property type="match status" value="1"/>
</dbReference>
<dbReference type="PANTHER" id="PTHR19288:SF46">
    <property type="entry name" value="HALOACID DEHALOGENASE-LIKE HYDROLASE DOMAIN-CONTAINING PROTEIN 2"/>
    <property type="match status" value="1"/>
</dbReference>
<dbReference type="SUPFAM" id="SSF56784">
    <property type="entry name" value="HAD-like"/>
    <property type="match status" value="1"/>
</dbReference>
<reference evidence="1" key="1">
    <citation type="submission" date="2015-04" db="EMBL/GenBank/DDBJ databases">
        <title>The genome sequence of the plant pathogenic Rhizarian Plasmodiophora brassicae reveals insights in its biotrophic life cycle and the origin of chitin synthesis.</title>
        <authorList>
            <person name="Schwelm A."/>
            <person name="Fogelqvist J."/>
            <person name="Knaust A."/>
            <person name="Julke S."/>
            <person name="Lilja T."/>
            <person name="Dhandapani V."/>
            <person name="Bonilla-Rosso G."/>
            <person name="Karlsson M."/>
            <person name="Shevchenko A."/>
            <person name="Choi S.R."/>
            <person name="Kim H.G."/>
            <person name="Park J.Y."/>
            <person name="Lim Y.P."/>
            <person name="Ludwig-Muller J."/>
            <person name="Dixelius C."/>
        </authorList>
    </citation>
    <scope>NUCLEOTIDE SEQUENCE</scope>
    <source>
        <tissue evidence="1">Potato root galls</tissue>
    </source>
</reference>
<dbReference type="InterPro" id="IPR006357">
    <property type="entry name" value="HAD-SF_hydro_IIA"/>
</dbReference>
<dbReference type="Gene3D" id="3.40.50.1000">
    <property type="entry name" value="HAD superfamily/HAD-like"/>
    <property type="match status" value="2"/>
</dbReference>
<dbReference type="InterPro" id="IPR023214">
    <property type="entry name" value="HAD_sf"/>
</dbReference>
<dbReference type="InterPro" id="IPR036412">
    <property type="entry name" value="HAD-like_sf"/>
</dbReference>
<dbReference type="Pfam" id="PF13344">
    <property type="entry name" value="Hydrolase_6"/>
    <property type="match status" value="1"/>
</dbReference>
<dbReference type="EMBL" id="HACM01002949">
    <property type="protein sequence ID" value="CRZ03391.1"/>
    <property type="molecule type" value="Transcribed_RNA"/>
</dbReference>
<sequence>MFVNIQRRVVRSVQTMSSAEIECIAAVSKSSTVRIEDIRNKSGFIIDMDGVLYHGKSLLAGASEFVDYLQRSNKKFLFLTNASERSPKELQEKLFRMGINVEETHFYTSALATASFMKKSSPRGGSAYVIGEPGLISALYDEGFTMNDHNPEWVVVGETRNYSYEKIEHAVHLVRAGARLLGTNCDTKDRMGASFVPGCAALIKPIEMVAEVDAYFVGKPNPMIMRTALNQLGVKRADTIVIGDRMDTDILGGMQANITTALILTGVTKCSDLKRFAYRPDIILPTIGHIVPGLHPSDADSSN</sequence>
<dbReference type="Pfam" id="PF13242">
    <property type="entry name" value="Hydrolase_like"/>
    <property type="match status" value="1"/>
</dbReference>
<evidence type="ECO:0000313" key="1">
    <source>
        <dbReference type="EMBL" id="CRZ03391.1"/>
    </source>
</evidence>
<evidence type="ECO:0008006" key="2">
    <source>
        <dbReference type="Google" id="ProtNLM"/>
    </source>
</evidence>
<dbReference type="GO" id="GO:0016791">
    <property type="term" value="F:phosphatase activity"/>
    <property type="evidence" value="ECO:0007669"/>
    <property type="project" value="TreeGrafter"/>
</dbReference>
<dbReference type="PANTHER" id="PTHR19288">
    <property type="entry name" value="4-NITROPHENYLPHOSPHATASE-RELATED"/>
    <property type="match status" value="1"/>
</dbReference>
<dbReference type="NCBIfam" id="TIGR01460">
    <property type="entry name" value="HAD-SF-IIA"/>
    <property type="match status" value="1"/>
</dbReference>
<dbReference type="GO" id="GO:0005737">
    <property type="term" value="C:cytoplasm"/>
    <property type="evidence" value="ECO:0007669"/>
    <property type="project" value="TreeGrafter"/>
</dbReference>
<name>A0A0H5QPS0_9EUKA</name>
<organism evidence="1">
    <name type="scientific">Spongospora subterranea</name>
    <dbReference type="NCBI Taxonomy" id="70186"/>
    <lineage>
        <taxon>Eukaryota</taxon>
        <taxon>Sar</taxon>
        <taxon>Rhizaria</taxon>
        <taxon>Endomyxa</taxon>
        <taxon>Phytomyxea</taxon>
        <taxon>Plasmodiophorida</taxon>
        <taxon>Plasmodiophoridae</taxon>
        <taxon>Spongospora</taxon>
    </lineage>
</organism>
<dbReference type="AlphaFoldDB" id="A0A0H5QPS0"/>